<dbReference type="PANTHER" id="PTHR39200">
    <property type="entry name" value="HYPOTHETICAL EXPORTED PROTEIN"/>
    <property type="match status" value="1"/>
</dbReference>
<evidence type="ECO:0000313" key="6">
    <source>
        <dbReference type="Proteomes" id="UP001138672"/>
    </source>
</evidence>
<evidence type="ECO:0000313" key="7">
    <source>
        <dbReference type="Proteomes" id="UP001231587"/>
    </source>
</evidence>
<dbReference type="OrthoDB" id="5585143at2"/>
<keyword evidence="7" id="KW-1185">Reference proteome</keyword>
<evidence type="ECO:0000256" key="2">
    <source>
        <dbReference type="SAM" id="SignalP"/>
    </source>
</evidence>
<feature type="domain" description="Putative auto-transporter adhesin head GIN" evidence="3">
    <location>
        <begin position="46"/>
        <end position="228"/>
    </location>
</feature>
<evidence type="ECO:0000259" key="3">
    <source>
        <dbReference type="Pfam" id="PF10988"/>
    </source>
</evidence>
<dbReference type="RefSeq" id="WP_057779390.1">
    <property type="nucleotide sequence ID" value="NZ_JAGGJQ010000009.1"/>
</dbReference>
<dbReference type="Proteomes" id="UP001138672">
    <property type="component" value="Unassembled WGS sequence"/>
</dbReference>
<dbReference type="EMBL" id="JAGGJQ010000009">
    <property type="protein sequence ID" value="MBP1841141.1"/>
    <property type="molecule type" value="Genomic_DNA"/>
</dbReference>
<feature type="signal peptide" evidence="2">
    <location>
        <begin position="1"/>
        <end position="23"/>
    </location>
</feature>
<evidence type="ECO:0000313" key="5">
    <source>
        <dbReference type="EMBL" id="MDQ0336439.1"/>
    </source>
</evidence>
<dbReference type="InterPro" id="IPR021255">
    <property type="entry name" value="DUF2807"/>
</dbReference>
<reference evidence="4" key="1">
    <citation type="submission" date="2021-03" db="EMBL/GenBank/DDBJ databases">
        <title>Genomic Encyclopedia of Type Strains, Phase IV (KMG-IV): sequencing the most valuable type-strain genomes for metagenomic binning, comparative biology and taxonomic classification.</title>
        <authorList>
            <person name="Goeker M."/>
        </authorList>
    </citation>
    <scope>NUCLEOTIDE SEQUENCE</scope>
    <source>
        <strain evidence="4">DSM 15523</strain>
        <strain evidence="5 7">DSM 16476</strain>
    </source>
</reference>
<keyword evidence="2" id="KW-0732">Signal</keyword>
<accession>A0A9X1C9I0</accession>
<dbReference type="EMBL" id="JAUSUU010000009">
    <property type="protein sequence ID" value="MDQ0336439.1"/>
    <property type="molecule type" value="Genomic_DNA"/>
</dbReference>
<dbReference type="AlphaFoldDB" id="A0A9X1C9I0"/>
<dbReference type="Gene3D" id="2.160.20.120">
    <property type="match status" value="1"/>
</dbReference>
<protein>
    <recommendedName>
        <fullName evidence="3">Putative auto-transporter adhesin head GIN domain-containing protein</fullName>
    </recommendedName>
</protein>
<organism evidence="4 6">
    <name type="scientific">Formosa algae</name>
    <dbReference type="NCBI Taxonomy" id="225843"/>
    <lineage>
        <taxon>Bacteria</taxon>
        <taxon>Pseudomonadati</taxon>
        <taxon>Bacteroidota</taxon>
        <taxon>Flavobacteriia</taxon>
        <taxon>Flavobacteriales</taxon>
        <taxon>Flavobacteriaceae</taxon>
        <taxon>Formosa</taxon>
    </lineage>
</organism>
<feature type="compositionally biased region" description="Polar residues" evidence="1">
    <location>
        <begin position="235"/>
        <end position="244"/>
    </location>
</feature>
<dbReference type="Proteomes" id="UP001231587">
    <property type="component" value="Unassembled WGS sequence"/>
</dbReference>
<gene>
    <name evidence="4" type="ORF">J2Z56_003073</name>
    <name evidence="5" type="ORF">J2Z57_002893</name>
</gene>
<dbReference type="PANTHER" id="PTHR39200:SF1">
    <property type="entry name" value="AUTO-TRANSPORTER ADHESIN HEAD GIN DOMAIN-CONTAINING PROTEIN-RELATED"/>
    <property type="match status" value="1"/>
</dbReference>
<dbReference type="PROSITE" id="PS51257">
    <property type="entry name" value="PROKAR_LIPOPROTEIN"/>
    <property type="match status" value="1"/>
</dbReference>
<feature type="chain" id="PRO_5040813084" description="Putative auto-transporter adhesin head GIN domain-containing protein" evidence="2">
    <location>
        <begin position="24"/>
        <end position="244"/>
    </location>
</feature>
<proteinExistence type="predicted"/>
<evidence type="ECO:0000256" key="1">
    <source>
        <dbReference type="SAM" id="MobiDB-lite"/>
    </source>
</evidence>
<sequence length="244" mass="25711">MKTVILKSVSILGVLALSLTSCAQYSTNSISGNGDVVTTKRTTDTYDDISCSGSMDFILVKGTEGDITLQGESNLLEYVITEVHNDVLVVKIQDGVNIRTINNDIIITIPFEKISKVSLTGSGDLYNQDTIETDNLKASITGSGDVILDVMTSEIKGSVTGSGDLTLKGKTEKLDVSVTGSGDFHGFDLDSQNTEVTVTGSGDAAVVSTEHIKARVSGSGDIVYRGNPKQEDTKVSGSGSIEME</sequence>
<evidence type="ECO:0000313" key="4">
    <source>
        <dbReference type="EMBL" id="MBP1841141.1"/>
    </source>
</evidence>
<dbReference type="Pfam" id="PF10988">
    <property type="entry name" value="DUF2807"/>
    <property type="match status" value="1"/>
</dbReference>
<comment type="caution">
    <text evidence="4">The sequence shown here is derived from an EMBL/GenBank/DDBJ whole genome shotgun (WGS) entry which is preliminary data.</text>
</comment>
<name>A0A9X1C9I0_9FLAO</name>
<feature type="region of interest" description="Disordered" evidence="1">
    <location>
        <begin position="224"/>
        <end position="244"/>
    </location>
</feature>